<accession>A0A3D8PK15</accession>
<comment type="caution">
    <text evidence="3">The sequence shown here is derived from an EMBL/GenBank/DDBJ whole genome shotgun (WGS) entry which is preliminary data.</text>
</comment>
<dbReference type="RefSeq" id="WP_115774891.1">
    <property type="nucleotide sequence ID" value="NZ_PIOC01000032.1"/>
</dbReference>
<dbReference type="OrthoDB" id="2712710at2"/>
<feature type="coiled-coil region" evidence="1">
    <location>
        <begin position="493"/>
        <end position="532"/>
    </location>
</feature>
<evidence type="ECO:0000313" key="4">
    <source>
        <dbReference type="Proteomes" id="UP000257143"/>
    </source>
</evidence>
<dbReference type="AlphaFoldDB" id="A0A3D8PK15"/>
<gene>
    <name evidence="3" type="ORF">CWR48_19120</name>
</gene>
<evidence type="ECO:0000313" key="3">
    <source>
        <dbReference type="EMBL" id="RDW15837.1"/>
    </source>
</evidence>
<dbReference type="EMBL" id="PIOC01000032">
    <property type="protein sequence ID" value="RDW15837.1"/>
    <property type="molecule type" value="Genomic_DNA"/>
</dbReference>
<reference evidence="4" key="1">
    <citation type="submission" date="2017-11" db="EMBL/GenBank/DDBJ databases">
        <authorList>
            <person name="Zhu W."/>
        </authorList>
    </citation>
    <scope>NUCLEOTIDE SEQUENCE [LARGE SCALE GENOMIC DNA]</scope>
    <source>
        <strain evidence="4">CAU 1183</strain>
    </source>
</reference>
<feature type="coiled-coil region" evidence="1">
    <location>
        <begin position="567"/>
        <end position="601"/>
    </location>
</feature>
<feature type="domain" description="DUF6792" evidence="2">
    <location>
        <begin position="19"/>
        <end position="231"/>
    </location>
</feature>
<evidence type="ECO:0000259" key="2">
    <source>
        <dbReference type="Pfam" id="PF20591"/>
    </source>
</evidence>
<protein>
    <recommendedName>
        <fullName evidence="2">DUF6792 domain-containing protein</fullName>
    </recommendedName>
</protein>
<name>A0A3D8PK15_9BACI</name>
<dbReference type="Proteomes" id="UP000257143">
    <property type="component" value="Unassembled WGS sequence"/>
</dbReference>
<evidence type="ECO:0000256" key="1">
    <source>
        <dbReference type="SAM" id="Coils"/>
    </source>
</evidence>
<sequence>MSENIISTNEMRLRMIDLEYKDLAEQNFKSKLKQIYIEEFGIEIDANIEVFQSSDSDNPKIKESGYDGTAVHFYSEKEGINEVYVISQGTQDTKDWEYNIKAMFAGLDYSQAEATYLFTEEVINRVETKSDLSVIGLSHSLAHNNNTTAHLAYDTFDKIYSVNGAQTNYYQLFEMDRHFRRELRNKFNITISDPDAIYNLDPVKLEAFAKDYYADKGGNIHQIISLDDPLYAVSGTRGFFTLGAVDYIDTNPDYPGLRTIMVDIPDHVIQDFQELAIQYTIASNKGGLEAAIYDILGVDMGLINEIDGIGSVAKLYFTKQSELDTMIRNLNDNIPKLMSNITTITSNADVIFGRLQDAGYITGKQKDVLVTEITKIEKELQGIQTTIKSNVGIRDMGDFFAQLGGDAGSILKIKGHIDAIQESLETLSKDDFLEILHRIGESHSISEILQSISGGNKSYIGTDMVLTARKGKKEIRVNMSAALQMYNQGSAILQEKEFEIEQFSKAIEREMIEAYKNERKKVIQKINDMEASPRLYNNLLSTHGLFPTFTKRITSIRAHEVLYPLEQADLDQELQRLRETAEKARLQIEGYRKAIESLFEEDERIAKQFDLIRGI</sequence>
<dbReference type="InterPro" id="IPR046742">
    <property type="entry name" value="DUF6792"/>
</dbReference>
<keyword evidence="1" id="KW-0175">Coiled coil</keyword>
<organism evidence="3 4">
    <name type="scientific">Oceanobacillus arenosus</name>
    <dbReference type="NCBI Taxonomy" id="1229153"/>
    <lineage>
        <taxon>Bacteria</taxon>
        <taxon>Bacillati</taxon>
        <taxon>Bacillota</taxon>
        <taxon>Bacilli</taxon>
        <taxon>Bacillales</taxon>
        <taxon>Bacillaceae</taxon>
        <taxon>Oceanobacillus</taxon>
    </lineage>
</organism>
<dbReference type="Pfam" id="PF20591">
    <property type="entry name" value="DUF6792"/>
    <property type="match status" value="1"/>
</dbReference>
<proteinExistence type="predicted"/>
<keyword evidence="4" id="KW-1185">Reference proteome</keyword>